<feature type="domain" description="NACHT" evidence="5">
    <location>
        <begin position="391"/>
        <end position="541"/>
    </location>
</feature>
<dbReference type="InterPro" id="IPR054471">
    <property type="entry name" value="GPIID_WHD"/>
</dbReference>
<dbReference type="Pfam" id="PF17100">
    <property type="entry name" value="NACHT_N"/>
    <property type="match status" value="1"/>
</dbReference>
<dbReference type="Pfam" id="PF22939">
    <property type="entry name" value="WHD_GPIID"/>
    <property type="match status" value="1"/>
</dbReference>
<feature type="repeat" description="ANK" evidence="3">
    <location>
        <begin position="1183"/>
        <end position="1204"/>
    </location>
</feature>
<dbReference type="Gene3D" id="3.40.50.300">
    <property type="entry name" value="P-loop containing nucleotide triphosphate hydrolases"/>
    <property type="match status" value="1"/>
</dbReference>
<accession>A0A9W5YEX3</accession>
<sequence>MRRTLSNRLHTFKDAGTWKLRRARRSPSPSNPTASNRSSISIESPAPGPTERPHTEAEPAVTSPYEPTEWISDFWDRAEENLQMSPHPGTRKVMVAYLSLLESATGSNLAARGTLLRQKQLSDLTTRQLHAVEEKKWLTGESIWRDIANNVLGAKDLISTAAAAEPHVALACAGLSLIIKLLLKPGQEYQALLAGLEYVSQIIRQFNVMERRYLSRKHSLAIPPDQVVQFVDGLEAAFLKLYTGVLEFQARAVCHLTKHSVTRAFKDIFEVDSWEKMVDAIKESESTCRNFIRVIDSEKLHTGLAEHKSQLHNIQKDTKQIYTALLEQNMEQNMRRKELQQREKWNRFLAALFTSRYEDHKDRNQNRIEGTCEWSTTHPLFTGWKESEASSLLWISADPGCGKSVLVKYLIDHVVPTTNDRTTCYFFFKADSSEQQSALNALCALLRQLFLQRPALREVHQWASERYAIDGSQLINSFSALWDILMKVTATEDKQVVCILDALDECAGGDRPQLTQALDKFYRSERRKGALKFLITSRPYAHIQREFQLLKNSFPTIHLSGEDDAEANKIEREINLVVQKRVEEIGAKLQLEEYEQSFLQDQLLLIPNRTYLWVTLIFDVIENSLSYTNNKVRQIIKTLPRTVDDAYERILNQCPDQAKARRLLHVVVGATRPLTIKEMRIALAVDLRLQKHGELDLEPEGRFATTVRNLCGLFVTIVDSKIYLLHQTAKEFLVPRTQPAELPGTSSASSIPESADEEGHYMETGLHWKHSLPSVESNRIVLEICLSYLLLDTFEHDPERDETDGPGQRESPINDRGEYDFLDYSAKSWTIHFRNAMIQKDAPLLPLARELCDPQSPRLKAWLRVCWEMEGEVQVPSTELMVASYFGLEAIGELLLQGEVPYLDEEDPAMRRTALSMAAGGGSERAVKLLLDAGSKSLNWRDEHGTPLLWAAEKGNTRVVRLLLDQPDIDLDLPAVRGRTPLSYAAENGHEDVVELLLDRGADTEDFRPLELTPLAYAASNGHTSIVEKLLRTQKVNVAFEDWEGNTPLLMAAREGHDGVVGLLLHVPGVDPDCRNKRDRSPLSYASENAHLPVVRLLTQTKAVDLDSRDRFYGRTPLLWAAEQYETEDVVQHLIDAGAKDIECQGTWPKRSALSHACAQGNDTVVRLLLETGLANPNSMSAYGRTPLSFASESGHTSIVKELLALESVSPDLADTTYGRTPLSWAAAKGHVEVVQLLLKTDAVDLWSRDLMYHRTPGEWAACNGHREIANWLQYTQPEEPGGSEESGRNSSQAGIEESTPLPPRPELRISSPSSESLEMESV</sequence>
<dbReference type="InterPro" id="IPR002110">
    <property type="entry name" value="Ankyrin_rpt"/>
</dbReference>
<evidence type="ECO:0000313" key="7">
    <source>
        <dbReference type="Proteomes" id="UP001143548"/>
    </source>
</evidence>
<dbReference type="InterPro" id="IPR055497">
    <property type="entry name" value="DUF7069"/>
</dbReference>
<name>A0A9W5YEX3_9EURO</name>
<dbReference type="InterPro" id="IPR050889">
    <property type="entry name" value="Dendritic_Spine_Reg/Scaffold"/>
</dbReference>
<dbReference type="InterPro" id="IPR027417">
    <property type="entry name" value="P-loop_NTPase"/>
</dbReference>
<evidence type="ECO:0000313" key="6">
    <source>
        <dbReference type="EMBL" id="GKZ16888.1"/>
    </source>
</evidence>
<dbReference type="EMBL" id="BROQ01000002">
    <property type="protein sequence ID" value="GKZ16888.1"/>
    <property type="molecule type" value="Genomic_DNA"/>
</dbReference>
<dbReference type="Pfam" id="PF12796">
    <property type="entry name" value="Ank_2"/>
    <property type="match status" value="4"/>
</dbReference>
<dbReference type="SMART" id="SM00248">
    <property type="entry name" value="ANK"/>
    <property type="match status" value="11"/>
</dbReference>
<organism evidence="6 7">
    <name type="scientific">Aspergillus brasiliensis</name>
    <dbReference type="NCBI Taxonomy" id="319629"/>
    <lineage>
        <taxon>Eukaryota</taxon>
        <taxon>Fungi</taxon>
        <taxon>Dikarya</taxon>
        <taxon>Ascomycota</taxon>
        <taxon>Pezizomycotina</taxon>
        <taxon>Eurotiomycetes</taxon>
        <taxon>Eurotiomycetidae</taxon>
        <taxon>Eurotiales</taxon>
        <taxon>Aspergillaceae</taxon>
        <taxon>Aspergillus</taxon>
        <taxon>Aspergillus subgen. Circumdati</taxon>
    </lineage>
</organism>
<dbReference type="InterPro" id="IPR056884">
    <property type="entry name" value="NPHP3-like_N"/>
</dbReference>
<feature type="compositionally biased region" description="Low complexity" evidence="4">
    <location>
        <begin position="26"/>
        <end position="39"/>
    </location>
</feature>
<dbReference type="PROSITE" id="PS50088">
    <property type="entry name" value="ANK_REPEAT"/>
    <property type="match status" value="5"/>
</dbReference>
<reference evidence="6" key="1">
    <citation type="submission" date="2022-07" db="EMBL/GenBank/DDBJ databases">
        <title>Taxonomy of Aspergillus series Nigri: significant species reduction supported by multi-species coalescent approaches.</title>
        <authorList>
            <person name="Bian C."/>
            <person name="Kusuya Y."/>
            <person name="Sklenar F."/>
            <person name="D'hooge E."/>
            <person name="Yaguchi T."/>
            <person name="Takahashi H."/>
            <person name="Hubka V."/>
        </authorList>
    </citation>
    <scope>NUCLEOTIDE SEQUENCE</scope>
    <source>
        <strain evidence="6">CBS 733.88</strain>
    </source>
</reference>
<feature type="repeat" description="ANK" evidence="3">
    <location>
        <begin position="1113"/>
        <end position="1139"/>
    </location>
</feature>
<dbReference type="PANTHER" id="PTHR24166:SF48">
    <property type="entry name" value="PROTEIN VAPYRIN"/>
    <property type="match status" value="1"/>
</dbReference>
<feature type="region of interest" description="Disordered" evidence="4">
    <location>
        <begin position="1277"/>
        <end position="1323"/>
    </location>
</feature>
<evidence type="ECO:0000256" key="3">
    <source>
        <dbReference type="PROSITE-ProRule" id="PRU00023"/>
    </source>
</evidence>
<dbReference type="Proteomes" id="UP001143548">
    <property type="component" value="Unassembled WGS sequence"/>
</dbReference>
<evidence type="ECO:0000259" key="5">
    <source>
        <dbReference type="PROSITE" id="PS50837"/>
    </source>
</evidence>
<evidence type="ECO:0000256" key="1">
    <source>
        <dbReference type="ARBA" id="ARBA00022737"/>
    </source>
</evidence>
<dbReference type="PROSITE" id="PS50837">
    <property type="entry name" value="NACHT"/>
    <property type="match status" value="1"/>
</dbReference>
<proteinExistence type="predicted"/>
<dbReference type="SUPFAM" id="SSF52540">
    <property type="entry name" value="P-loop containing nucleoside triphosphate hydrolases"/>
    <property type="match status" value="1"/>
</dbReference>
<dbReference type="PANTHER" id="PTHR24166">
    <property type="entry name" value="ROLLING PEBBLES, ISOFORM B"/>
    <property type="match status" value="1"/>
</dbReference>
<dbReference type="InterPro" id="IPR036770">
    <property type="entry name" value="Ankyrin_rpt-contain_sf"/>
</dbReference>
<dbReference type="Gene3D" id="1.25.40.20">
    <property type="entry name" value="Ankyrin repeat-containing domain"/>
    <property type="match status" value="4"/>
</dbReference>
<dbReference type="PROSITE" id="PS50297">
    <property type="entry name" value="ANK_REP_REGION"/>
    <property type="match status" value="5"/>
</dbReference>
<dbReference type="InterPro" id="IPR031359">
    <property type="entry name" value="NACHT_N"/>
</dbReference>
<comment type="caution">
    <text evidence="6">The sequence shown here is derived from an EMBL/GenBank/DDBJ whole genome shotgun (WGS) entry which is preliminary data.</text>
</comment>
<feature type="repeat" description="ANK" evidence="3">
    <location>
        <begin position="1044"/>
        <end position="1077"/>
    </location>
</feature>
<evidence type="ECO:0000256" key="2">
    <source>
        <dbReference type="ARBA" id="ARBA00023043"/>
    </source>
</evidence>
<keyword evidence="1" id="KW-0677">Repeat</keyword>
<dbReference type="InterPro" id="IPR007111">
    <property type="entry name" value="NACHT_NTPase"/>
</dbReference>
<dbReference type="Pfam" id="PF23239">
    <property type="entry name" value="DUF7069"/>
    <property type="match status" value="1"/>
</dbReference>
<dbReference type="Pfam" id="PF24883">
    <property type="entry name" value="NPHP3_N"/>
    <property type="match status" value="1"/>
</dbReference>
<keyword evidence="2 3" id="KW-0040">ANK repeat</keyword>
<dbReference type="SUPFAM" id="SSF48403">
    <property type="entry name" value="Ankyrin repeat"/>
    <property type="match status" value="1"/>
</dbReference>
<feature type="region of interest" description="Disordered" evidence="4">
    <location>
        <begin position="16"/>
        <end position="64"/>
    </location>
</feature>
<gene>
    <name evidence="6" type="ORF">AbraCBS73388_004275</name>
</gene>
<evidence type="ECO:0000256" key="4">
    <source>
        <dbReference type="SAM" id="MobiDB-lite"/>
    </source>
</evidence>
<feature type="region of interest" description="Disordered" evidence="4">
    <location>
        <begin position="797"/>
        <end position="816"/>
    </location>
</feature>
<feature type="repeat" description="ANK" evidence="3">
    <location>
        <begin position="977"/>
        <end position="1003"/>
    </location>
</feature>
<protein>
    <recommendedName>
        <fullName evidence="5">NACHT domain-containing protein</fullName>
    </recommendedName>
</protein>
<feature type="repeat" description="ANK" evidence="3">
    <location>
        <begin position="1218"/>
        <end position="1243"/>
    </location>
</feature>